<evidence type="ECO:0000256" key="1">
    <source>
        <dbReference type="SAM" id="MobiDB-lite"/>
    </source>
</evidence>
<feature type="compositionally biased region" description="Acidic residues" evidence="1">
    <location>
        <begin position="150"/>
        <end position="159"/>
    </location>
</feature>
<keyword evidence="2" id="KW-0472">Membrane</keyword>
<feature type="compositionally biased region" description="Low complexity" evidence="1">
    <location>
        <begin position="120"/>
        <end position="149"/>
    </location>
</feature>
<evidence type="ECO:0000313" key="3">
    <source>
        <dbReference type="EMBL" id="TDD51980.1"/>
    </source>
</evidence>
<dbReference type="EMBL" id="SMKW01000014">
    <property type="protein sequence ID" value="TDD51980.1"/>
    <property type="molecule type" value="Genomic_DNA"/>
</dbReference>
<feature type="region of interest" description="Disordered" evidence="1">
    <location>
        <begin position="39"/>
        <end position="159"/>
    </location>
</feature>
<dbReference type="Proteomes" id="UP000294947">
    <property type="component" value="Unassembled WGS sequence"/>
</dbReference>
<dbReference type="RefSeq" id="WP_132484838.1">
    <property type="nucleotide sequence ID" value="NZ_SMKW01000014.1"/>
</dbReference>
<accession>A0A4R4Z3I4</accession>
<name>A0A4R4Z3I4_9PSEU</name>
<protein>
    <submittedName>
        <fullName evidence="3">Uncharacterized protein</fullName>
    </submittedName>
</protein>
<reference evidence="3 4" key="1">
    <citation type="submission" date="2019-03" db="EMBL/GenBank/DDBJ databases">
        <title>Draft genome sequences of novel Actinobacteria.</title>
        <authorList>
            <person name="Sahin N."/>
            <person name="Ay H."/>
            <person name="Saygin H."/>
        </authorList>
    </citation>
    <scope>NUCLEOTIDE SEQUENCE [LARGE SCALE GENOMIC DNA]</scope>
    <source>
        <strain evidence="3 4">7K502</strain>
    </source>
</reference>
<comment type="caution">
    <text evidence="3">The sequence shown here is derived from an EMBL/GenBank/DDBJ whole genome shotgun (WGS) entry which is preliminary data.</text>
</comment>
<evidence type="ECO:0000313" key="4">
    <source>
        <dbReference type="Proteomes" id="UP000294947"/>
    </source>
</evidence>
<organism evidence="3 4">
    <name type="scientific">Saccharopolyspora elongata</name>
    <dbReference type="NCBI Taxonomy" id="2530387"/>
    <lineage>
        <taxon>Bacteria</taxon>
        <taxon>Bacillati</taxon>
        <taxon>Actinomycetota</taxon>
        <taxon>Actinomycetes</taxon>
        <taxon>Pseudonocardiales</taxon>
        <taxon>Pseudonocardiaceae</taxon>
        <taxon>Saccharopolyspora</taxon>
    </lineage>
</organism>
<keyword evidence="2" id="KW-1133">Transmembrane helix</keyword>
<evidence type="ECO:0000256" key="2">
    <source>
        <dbReference type="SAM" id="Phobius"/>
    </source>
</evidence>
<sequence>MDPMLPEDPDARPKQLVMLAASGIAVATIFATTAAMVAGAQQHDEATPDFTLKPTATSRPADTYTTPPLLPPPPPSSSATSETSTTASRTTSSTTLTSTEIPGDFPVPPPPEPPTPPTRPTTTPTKPPTTSKPIPTTTTTTEDPVPTDTTEWESSGEDA</sequence>
<proteinExistence type="predicted"/>
<dbReference type="AlphaFoldDB" id="A0A4R4Z3I4"/>
<feature type="compositionally biased region" description="Pro residues" evidence="1">
    <location>
        <begin position="105"/>
        <end position="119"/>
    </location>
</feature>
<feature type="compositionally biased region" description="Low complexity" evidence="1">
    <location>
        <begin position="77"/>
        <end position="99"/>
    </location>
</feature>
<gene>
    <name evidence="3" type="ORF">E1288_13460</name>
</gene>
<keyword evidence="4" id="KW-1185">Reference proteome</keyword>
<keyword evidence="2" id="KW-0812">Transmembrane</keyword>
<feature type="transmembrane region" description="Helical" evidence="2">
    <location>
        <begin position="16"/>
        <end position="38"/>
    </location>
</feature>